<feature type="domain" description="Bacterial Ig-like" evidence="3">
    <location>
        <begin position="2311"/>
        <end position="2412"/>
    </location>
</feature>
<feature type="domain" description="Bacterial Ig-like" evidence="3">
    <location>
        <begin position="713"/>
        <end position="809"/>
    </location>
</feature>
<feature type="domain" description="Bacterial Ig-like" evidence="3">
    <location>
        <begin position="3923"/>
        <end position="3993"/>
    </location>
</feature>
<feature type="domain" description="Bacterial Ig-like" evidence="3">
    <location>
        <begin position="1709"/>
        <end position="1810"/>
    </location>
</feature>
<dbReference type="Gene3D" id="2.60.40.10">
    <property type="entry name" value="Immunoglobulins"/>
    <property type="match status" value="52"/>
</dbReference>
<protein>
    <submittedName>
        <fullName evidence="4">Ig-like domain repeat protein</fullName>
    </submittedName>
</protein>
<organism evidence="4">
    <name type="scientific">Salmonella enteritidis</name>
    <dbReference type="NCBI Taxonomy" id="149539"/>
    <lineage>
        <taxon>Bacteria</taxon>
        <taxon>Pseudomonadati</taxon>
        <taxon>Pseudomonadota</taxon>
        <taxon>Gammaproteobacteria</taxon>
        <taxon>Enterobacterales</taxon>
        <taxon>Enterobacteriaceae</taxon>
        <taxon>Salmonella</taxon>
    </lineage>
</organism>
<feature type="domain" description="Bacterial Ig-like" evidence="3">
    <location>
        <begin position="1021"/>
        <end position="1110"/>
    </location>
</feature>
<feature type="compositionally biased region" description="Polar residues" evidence="1">
    <location>
        <begin position="3811"/>
        <end position="3825"/>
    </location>
</feature>
<evidence type="ECO:0000259" key="2">
    <source>
        <dbReference type="Pfam" id="PF12245"/>
    </source>
</evidence>
<dbReference type="InterPro" id="IPR013783">
    <property type="entry name" value="Ig-like_fold"/>
</dbReference>
<feature type="compositionally biased region" description="Basic and acidic residues" evidence="1">
    <location>
        <begin position="14"/>
        <end position="25"/>
    </location>
</feature>
<evidence type="ECO:0000259" key="3">
    <source>
        <dbReference type="Pfam" id="PF19077"/>
    </source>
</evidence>
<feature type="domain" description="Bacterial Ig-like" evidence="3">
    <location>
        <begin position="4475"/>
        <end position="4569"/>
    </location>
</feature>
<feature type="domain" description="Bacterial Ig-like" evidence="3">
    <location>
        <begin position="223"/>
        <end position="318"/>
    </location>
</feature>
<feature type="domain" description="Bacterial Ig-like" evidence="3">
    <location>
        <begin position="5048"/>
        <end position="5149"/>
    </location>
</feature>
<feature type="domain" description="Bacterial Ig-like" evidence="3">
    <location>
        <begin position="3512"/>
        <end position="3603"/>
    </location>
</feature>
<feature type="region of interest" description="Disordered" evidence="1">
    <location>
        <begin position="5157"/>
        <end position="5185"/>
    </location>
</feature>
<feature type="domain" description="Bacterial Ig-like" evidence="3">
    <location>
        <begin position="2817"/>
        <end position="2907"/>
    </location>
</feature>
<feature type="domain" description="Bacterial Ig-like" evidence="3">
    <location>
        <begin position="1218"/>
        <end position="1310"/>
    </location>
</feature>
<feature type="domain" description="Bacterial Ig-like" evidence="3">
    <location>
        <begin position="31"/>
        <end position="121"/>
    </location>
</feature>
<feature type="domain" description="Bacterial Ig-like" evidence="3">
    <location>
        <begin position="1418"/>
        <end position="1510"/>
    </location>
</feature>
<feature type="domain" description="Bacterial Ig-like" evidence="3">
    <location>
        <begin position="2710"/>
        <end position="2810"/>
    </location>
</feature>
<feature type="domain" description="Bacterial Ig-like" evidence="3">
    <location>
        <begin position="130"/>
        <end position="218"/>
    </location>
</feature>
<feature type="domain" description="Bacterial Ig-like" evidence="3">
    <location>
        <begin position="3316"/>
        <end position="3407"/>
    </location>
</feature>
<feature type="domain" description="Bacterial Ig-like" evidence="3">
    <location>
        <begin position="4190"/>
        <end position="4279"/>
    </location>
</feature>
<feature type="domain" description="Bacterial Ig-like" evidence="3">
    <location>
        <begin position="1111"/>
        <end position="1212"/>
    </location>
</feature>
<feature type="domain" description="Bacterial Ig-like" evidence="3">
    <location>
        <begin position="3998"/>
        <end position="4094"/>
    </location>
</feature>
<feature type="domain" description="Bacterial Ig-like" evidence="3">
    <location>
        <begin position="2110"/>
        <end position="2211"/>
    </location>
</feature>
<feature type="domain" description="Bacterial Ig-like" evidence="3">
    <location>
        <begin position="912"/>
        <end position="1013"/>
    </location>
</feature>
<dbReference type="Pfam" id="PF19077">
    <property type="entry name" value="Big_13"/>
    <property type="match status" value="50"/>
</dbReference>
<dbReference type="InterPro" id="IPR044016">
    <property type="entry name" value="Big_13"/>
</dbReference>
<feature type="domain" description="Bacterial Ig-like" evidence="3">
    <location>
        <begin position="323"/>
        <end position="416"/>
    </location>
</feature>
<feature type="domain" description="Bacterial Ig-like" evidence="3">
    <location>
        <begin position="4576"/>
        <end position="4667"/>
    </location>
</feature>
<dbReference type="PANTHER" id="PTHR14795">
    <property type="entry name" value="HELICASE RELATED"/>
    <property type="match status" value="1"/>
</dbReference>
<feature type="domain" description="Bacterial Ig-like" evidence="3">
    <location>
        <begin position="2511"/>
        <end position="2611"/>
    </location>
</feature>
<feature type="domain" description="Bacterial Ig-like" evidence="3">
    <location>
        <begin position="4952"/>
        <end position="5046"/>
    </location>
</feature>
<feature type="domain" description="Bacterial Ig-like" evidence="3">
    <location>
        <begin position="3012"/>
        <end position="3113"/>
    </location>
</feature>
<feature type="domain" description="Bacterial Ig-like" evidence="3">
    <location>
        <begin position="4104"/>
        <end position="4187"/>
    </location>
</feature>
<feature type="domain" description="Bacterial Ig-like" evidence="3">
    <location>
        <begin position="4285"/>
        <end position="4380"/>
    </location>
</feature>
<feature type="domain" description="Bacterial Ig-like" evidence="3">
    <location>
        <begin position="518"/>
        <end position="611"/>
    </location>
</feature>
<feature type="domain" description="Bacterial Ig-like" evidence="3">
    <location>
        <begin position="3802"/>
        <end position="3900"/>
    </location>
</feature>
<feature type="domain" description="Bacterial Ig-like" evidence="3">
    <location>
        <begin position="1512"/>
        <end position="1611"/>
    </location>
</feature>
<feature type="domain" description="Bacterial Ig-like" evidence="3">
    <location>
        <begin position="3701"/>
        <end position="3798"/>
    </location>
</feature>
<feature type="domain" description="Bacterial Ig-like" evidence="3">
    <location>
        <begin position="811"/>
        <end position="911"/>
    </location>
</feature>
<feature type="region of interest" description="Disordered" evidence="1">
    <location>
        <begin position="212"/>
        <end position="237"/>
    </location>
</feature>
<reference evidence="4" key="1">
    <citation type="journal article" date="2018" name="Genome Biol.">
        <title>SKESA: strategic k-mer extension for scrupulous assemblies.</title>
        <authorList>
            <person name="Souvorov A."/>
            <person name="Agarwala R."/>
            <person name="Lipman D.J."/>
        </authorList>
    </citation>
    <scope>NUCLEOTIDE SEQUENCE</scope>
    <source>
        <strain evidence="4">Salmonella enterica</strain>
    </source>
</reference>
<evidence type="ECO:0000313" key="4">
    <source>
        <dbReference type="EMBL" id="HAB4555464.1"/>
    </source>
</evidence>
<accession>A0A6Y2PMB9</accession>
<feature type="domain" description="Bacterial Ig-like" evidence="3">
    <location>
        <begin position="3119"/>
        <end position="3210"/>
    </location>
</feature>
<feature type="domain" description="Bacterial Ig-like" evidence="3">
    <location>
        <begin position="1816"/>
        <end position="1908"/>
    </location>
</feature>
<feature type="domain" description="Bacterial Ig-like" evidence="3">
    <location>
        <begin position="2616"/>
        <end position="2708"/>
    </location>
</feature>
<gene>
    <name evidence="4" type="ORF">GBY71_13955</name>
</gene>
<dbReference type="PANTHER" id="PTHR14795:SF0">
    <property type="entry name" value="TRANSMEMBRANE PROTEIN 62"/>
    <property type="match status" value="1"/>
</dbReference>
<dbReference type="InterPro" id="IPR014756">
    <property type="entry name" value="Ig_E-set"/>
</dbReference>
<name>A0A6Y2PMB9_SALEN</name>
<feature type="compositionally biased region" description="Low complexity" evidence="1">
    <location>
        <begin position="1"/>
        <end position="13"/>
    </location>
</feature>
<dbReference type="SUPFAM" id="SSF81296">
    <property type="entry name" value="E set domains"/>
    <property type="match status" value="10"/>
</dbReference>
<feature type="domain" description="Bacterial Ig-like" evidence="3">
    <location>
        <begin position="443"/>
        <end position="514"/>
    </location>
</feature>
<feature type="domain" description="Bacterial Ig-like" evidence="3">
    <location>
        <begin position="4782"/>
        <end position="4866"/>
    </location>
</feature>
<proteinExistence type="predicted"/>
<feature type="domain" description="Bacterial Ig-like" evidence="3">
    <location>
        <begin position="3212"/>
        <end position="3309"/>
    </location>
</feature>
<sequence>MNKNTSTGKSNSSKNEENKLDAESVKEPLKVTLALAAESNSGSKDDSITNFTKPQFVGSTAPNATVIIKINGIAVGQAVADSLGNFTFTAPETLTDGTYNLEAEAKTADGSGSAKLVITIDSVTDKPTFELSPESSVSGHKGLTPTLTPSIVGTAEENAKVDIYVDNKLVASVDVDKDGNWSYEFKDNELSEGENSIKVVAVDKAGNKNETTDSIITDTIPPEKPTIELDDSSDSGIKNDNITNSTLPTFIGVAEPGSTVSIYLGLKHLGEVIVAKDGTWSYTLTTPLKDGEYNITATATDIAGHTSATANLPFTIDTRISYFSAEIETTNDSGIVGDNVTNNTRPTFTGKTEPNAIISVINSETGEEVIFKANDKGEWTFNFTSDSVEGINNLTFTVEDVAGNKKDFSFSYVIDTIAPVPPTVSLEDFVVLPNGIILSGNDLPALVGTAEPKSTILLMRDGKLYDSIEVDSNGTWNYQFSNKFLQGAYDIEIISQDAAGNKSSTVKYSFTIQTEVVPPKAELDASDDSGAKGDWITNKHNALTLLGTADRFATVNILIDGKTIGVTTADADGNWNFDISRNLSDNVYKITVESIDPLGRTSSVDYQLTIDSFTPIPTVMLHDSADSGVKGDMITKINTPLFTGMAEANAKVSIYVDGVLSGEAIAGDDGVWNFQFTTALSDGSHDVTVKVEDIAGNTASSSAYNFQIVTQTQKPTIELVNDTGVDNTDHIINEKNPALTGTAAPYSTVKLYIDGALIAEVRTNKDGRWEYTLKADQGLVDGDHRITASVEDIAGNIAHSDPFLISVDTAISIPIVSLSPDSDSGIADDNLTNIVKPTLHLKDIDPDIISVQVWDAMSDTQIGVATQQPDGSWAYTFTSDLTEGLHQVYVKVEDIAGNKANSAVFDFTIDTTVSTPVISLLSKDDTGVTGDNLTNINKPGFAISGVDADAHRVVVQVMHNGVSEEIELSHLNGSWLFTPGNTWADGSYTLTVKVEDKAGNTSYSAPLTVVIDTQIAIDGVELVNDSGVKGDNMTNDDRPHFRVTVPTDVNEVRLSIDGGNSWVQATPGVAGSWEYIWPTDLADGQYTLTVEATDKAGNTVTKTIDFAVDTTLSVPVIVLNSADDTGVQGDNMTNRTQPTFALQHIDDDAVRVTVSVEHGGVTTTFDATKGTGGWTFTPPTSWADGDYTLSVSVEDKAGNTSHSASLTVTVDTQIAINNIELVNDSGIPDDNLTNNVRPHFQVTVPTDVNVVRLSIDGGKTWFNATQSATPGAWDYIWPDDVADGGYTLTVEATDKAGNKTTQELDFTIDTTLSVPTLSLDSADDSGIAGDNITNVKTPGFTLNNIDTDVSRVIVEVMHNGIKQEVPLVQTGGQWRFAPTSDWADGDYILTVKVEDRAGNVKQSAPLTVTVDTHIAIDRIELVNDSGIPGDNLTNEARPHFQVTVPADVNGVRLSIDGGKTWFDATQSATSGVWDYTWLTNVANGPHTLMVEASDKAGNKTTQKLDFIIDTLLSEPTITLDSADDSAAGDNITNVKMPGFTLGNIDADVTKVVVTVAHDGKNQQIELIKNGGVWRFTPGAAWTDGDYTLTVKVEDKAGNTNYSAPLTVTIDTQTSIDRIELLNDTGIVGDNLTNEARPQFHITVPTDVNSVQLSLDGGINWVNATLTSDGVWEYIWPTDLVENTYTLTVKATDVAGNTATETLNFIIDTTLSTPTITLDSADDSGTANDNKTNVKTPGFIIGGIDSDVTQVVVQVMRDGHSEEVELTQTNGQWRFVPGSAWTDGDYTLTVTVKDEAGNIRHSAPLTVTIDTQITIDHIELVNDSGIPDDNLTNNVRPHFQVTVPTDVNVVRLSIDGGKTWFNATQSATPGVWDYTWLADVGEGKHTLTVEATDKAGNKTTQQLDFIIDTLLSEPTIVLDSTDDSGTKGDNLTNVNKPTFLLGNIDADARYVTVEVQHGGTKEVLTATKDATGNWSVTPTGTWADGDYTLTVRVEDEAGNEKHSASLTVTVDTQITIDVIELVNDNGIPGDNMTNDAHPQFRVTVPGDVNEVSLSIDGGVTWVKATQSATPGVWNYTWPGTVPDGDYTLNVKATDNAGNTVTETLHFTIDTTLSVPVIVLNSADDTGVQGDNMTNSTQPTFALQHIDDDAVRVTVSVEHGGVTTTFDATKGVGGWSFTPTGAWADGDYTLSVSVEDKAGNTSHSASLTVTVDTQIAINNIELVNDSGIPDDNLTNNVRPHFQVKVPTDVNEVRLSIDGGKTWFNATQSATPGVWDYTWLADVGEGKHTLTVEATDKAGNQTTQKLDFIIDTMLSEPTIVLDSTDDSGTKGDNLTNANKPTFILGNIDADARYVTVEVQYGGTKEVLTATKGATGIWSVTPTGTWADGDYTLTVRVEDDAGNVKYSAPLTVTVDTQITIDVIELVNDNGIPGDNLTNDVRPHFRVTVPGDVNEVRLSIDGGNTWVRATQGTAGIWDYTWPKDVTDGLHTLTVEATDKAGNKTTQTLDFTIDTRLSTPTITMDSRDDTGAIGDHITSVKRPGFTIGNIDSDAQSVILRITQGGNSQEVTLTQVGGQWRFTPDADWADGSYTLTVEVTDNAGNVRQSTPLIVTVDTQTSITDITLVNDHGVPDDNLTNSTRPQFEITVPADVNSVQLSIDGGANWVSAAQGIEGVWGYTWPTDMGDGKHTLTVMVTDRAGNTATQTLEFFIDTRLSTPTIALDSTDDTGTPGDDMTNRTRPTFILQNIDSDVINVTVSVTHNGTTTSFTATQGAGGWSFTPPAPWGDGDYTLTVTVEDRAGNTRPSTPLTVTVDTQIAIDHIELVNDSGVPGDNVTKHVRPQFQISVPDDVEKVLLSIDGGTTWVTAIKSSTAGIWDYTWPTDMPEGQHTLTVEVTDGAGNKMTETLNFTIDITLMTPTIELAPDQDTGQNKNDNLTSVTQPVFVLGSIDKDVRHVELSIEHNGTFKTVVLTESADGWRYRPDSALADGSYTFTVTVTDVAGNQQTSAPLKVTIDGTLTTPVIELAAGEDSGTVGDRLTNHDRPVFDIRQVDSDVTRVMVKVTYNGKTHEEAAVFTNGQWRFTPSASWADGSYQLAVVVEDLAGNVKESAPFEVRIDTTTTINNIVLLNDTGVQNDQLTNVAKPSFRIDVPGDVVQVRVTLDGGANWNVIRKNADGQWIFDSPNTLVDGTYTLRVEATDEAGNIANKDLVFNIDTNIQVPTIALDAGQDTGANTADNITNISRPTFTIGNVDPDVIKVVVTIDGHDYNATKVGAGWQFTPGNAIPDGSYNITVTVEDKAGNTATSKPLPVVIDTTAEIESVTLVTDSGDSDVDNITKVDKPQFSIVTADDITHVRVKIDNAANWIELTKGGDGRWIFNVGSALPDGQHTLLVDVTDIAGNVAQETLQFTIDTTLREPTIVLDPTHDTGDDTNDNLTRINKPVFIIGNVDNDVSHIVVHIDGRDYTIENTGGNLTFTPDQPLSDGQHTISVTVTDIAGNTKTSAELKIEIDTQVQIDSVTLTTDSGVNDHDNVTNATRPSFEIATPDDVTSVLVSFDGVNWTPISKNAAGQWEFTAGSALPDGHYTLHVQATDRAGNTANSTLGFTVDTQIDGLSVVMLDDAGKDSTDGITNITSPRFEISAREPLQSVTVILNGKSSTLTQGAGNKWLFTPDTPLVDGTYKIEIVAEDIAGNKISKEVSFTIDTIVSDPSIDLLDADDTGESAVDNITSVTKPRFVIGNVPADIDTVVIRINGVSYPVTANGNNLWEFQVPVALNDGVYEAVVVFRDIAGNTSETKLPFTIDTTTSVSVRMEPASDTGNSNSDNLTNKQNPKFEGTAEPNAKLVITIVDDKSGREVLKQTITVGADGNWSVTPNILPDGMYTINVVATDVAGNTAQTQERFTIDTVTIDPTIRLSDPSIDDQHEATSLRPEFKGFAEAFSTIMIQWDGKVVGSANANANGEWSWTPPSVLAPGSYVVSIVAKDKAGNESSQVDFPVVIPVIDVTPPTIKLSEESDSGALGDFTTNNKTPTLVGNTLPNAIVSIYVDGVKVGEATADTAGRYTFQLSEMKDGHYVVQVGIVNPRDNSELRSTAVDVTIDTEVAELVWNISGMHEGGYINTVTPEIGGTSEPNSKITIFVNGVEKAIAYTTGAGHWGVVLPALGNDGNYVLTFKVEDVAGNIREFGPQNVILDTVISPLTVVLREADDSGKVGDWITNKSHVTIDGTAEAGSTLTIRSPQGVVIATLVVGNDGRWSAELDLREGSNAFVVVSEDKAGNSQQKDILIEHDTQIEISDISLSRDTNSGDKYDLITNNKSPVLVAMTDPGATVQVYINGVLQGTVEASSSGNISYTMPANSADGEYQVQFVATDTAGNRVESAITTVTIDSQIAVFDIDEDSLPALSNNRALSVSGVGEAGSQVSIFVDGKLVNVVMVEADGTWRAPILLQDDGTFNIHFSITDVAGNTEVSKDYSVDVDSSTDFPTLNLEDASNSGSLDDLITNHNKPVLVGTAEAGATIHIYVDEKIVANVLVLEDGTWSYQFDNVLKDGEYSIRVVAEDPAGNTAESPRLLVTIDTSTFIDNPAMVAGSDNGIFSNDSITSQTRPTFSISGEMNQSVQIFIDGVLVDTITVTDRNQVYRPESPLGDGSHSIYYVITDKAGNTATSKTLNFTIDTFNTTPVAIDSIGGQTLAEMTGSDGKIYITDTTRNLLFSGSAEPNSKIEIIINGLNVGEVWVNEKGHWQMPVNPLYFTEGQLDITVKSTDRAGNVNQEKYSIWVDTHIQVFTSEIDDNKSSSKTDWWSNSSTITMRGMGEIGATVSLIVAGVTLATAVVAANGQWELSTDQLPEGKYDITLSIEDNAGNRKEEVHEIFIDRTPPNAPVVTYSDIVNDLIIMQGTAEAKSQLIITDSNGNTYTLTVPDNGKWSMAIPYPSEGKFTITSVDAIGNRSDDVSLDIMKEVPVISLSPDSDSGTVGDNITRDKQPTFIIGNLESDVVVVQVDINGTVYNAEKNADGVWFFTPGTPLADGSYTISVIASDAAGNQKNSLPITVTIDSTLTVPEIALAAGEDNGVSDSDNVTNHTQPKFTLQHIDADVTGVTVNVTHNGVTDTYQATQGADGWTFTPPAAWNDGTYTLSVTVVDRAGNSQQSASLAVTVDSTVTVTADSQHDDASDDATATAVTPPESETVNAESATHLRTVPSAAEESVVKETAYSITLLNADSGDEIDRSISQTPSFEISVPENIVNVSIMFEGEEFTLPITNQKAIFEVPLSLEDGEYTMDVKFIDKDNDFLIKEKTFSVDHSSADIVNAMNARGKTEDDINDSPSTSSVGHNNNGAIDVFAVNEVTLPVDNQEEHA</sequence>
<feature type="domain" description="Bacterial Ig-like" evidence="3">
    <location>
        <begin position="2420"/>
        <end position="2509"/>
    </location>
</feature>
<feature type="region of interest" description="Disordered" evidence="1">
    <location>
        <begin position="1"/>
        <end position="25"/>
    </location>
</feature>
<feature type="domain" description="Bacterial Ig-like" evidence="3">
    <location>
        <begin position="1311"/>
        <end position="1412"/>
    </location>
</feature>
<dbReference type="NCBIfam" id="NF033510">
    <property type="entry name" value="Ca_tandemer"/>
    <property type="match status" value="26"/>
</dbReference>
<dbReference type="InterPro" id="IPR022038">
    <property type="entry name" value="Ig-like_bact"/>
</dbReference>
<evidence type="ECO:0000256" key="1">
    <source>
        <dbReference type="SAM" id="MobiDB-lite"/>
    </source>
</evidence>
<feature type="domain" description="Bacterial Ig-like" evidence="3">
    <location>
        <begin position="615"/>
        <end position="708"/>
    </location>
</feature>
<feature type="domain" description="Bacterial Ig-like" evidence="3">
    <location>
        <begin position="4687"/>
        <end position="4772"/>
    </location>
</feature>
<feature type="domain" description="Bacterial Ig-like" evidence="3">
    <location>
        <begin position="1910"/>
        <end position="2011"/>
    </location>
</feature>
<feature type="domain" description="Bacterial Ig-like" evidence="3">
    <location>
        <begin position="2910"/>
        <end position="3010"/>
    </location>
</feature>
<feature type="domain" description="Bacterial Ig-like" evidence="3">
    <location>
        <begin position="1617"/>
        <end position="1708"/>
    </location>
</feature>
<feature type="domain" description="Bacterial Ig-like" evidence="3">
    <location>
        <begin position="2217"/>
        <end position="2309"/>
    </location>
</feature>
<feature type="domain" description="Bacterial Ig-like" evidence="3">
    <location>
        <begin position="3408"/>
        <end position="3506"/>
    </location>
</feature>
<feature type="domain" description="Bacterial Ig-like" evidence="3">
    <location>
        <begin position="2019"/>
        <end position="2109"/>
    </location>
</feature>
<feature type="domain" description="Ig-like" evidence="2">
    <location>
        <begin position="4442"/>
        <end position="4470"/>
    </location>
</feature>
<dbReference type="EMBL" id="DAAGUB010000107">
    <property type="protein sequence ID" value="HAB4555464.1"/>
    <property type="molecule type" value="Genomic_DNA"/>
</dbReference>
<comment type="caution">
    <text evidence="4">The sequence shown here is derived from an EMBL/GenBank/DDBJ whole genome shotgun (WGS) entry which is preliminary data.</text>
</comment>
<feature type="region of interest" description="Disordered" evidence="1">
    <location>
        <begin position="3806"/>
        <end position="3830"/>
    </location>
</feature>
<dbReference type="Pfam" id="PF12245">
    <property type="entry name" value="Big_3_2"/>
    <property type="match status" value="1"/>
</dbReference>
<reference evidence="4" key="2">
    <citation type="submission" date="2019-10" db="EMBL/GenBank/DDBJ databases">
        <authorList>
            <consortium name="NCBI Pathogen Detection Project"/>
        </authorList>
    </citation>
    <scope>NUCLEOTIDE SEQUENCE</scope>
    <source>
        <strain evidence="4">Salmonella enterica</strain>
    </source>
</reference>
<feature type="domain" description="Bacterial Ig-like" evidence="3">
    <location>
        <begin position="3610"/>
        <end position="3699"/>
    </location>
</feature>